<dbReference type="EMBL" id="CP144751">
    <property type="protein sequence ID" value="WVZ83905.1"/>
    <property type="molecule type" value="Genomic_DNA"/>
</dbReference>
<feature type="transmembrane region" description="Helical" evidence="1">
    <location>
        <begin position="337"/>
        <end position="355"/>
    </location>
</feature>
<organism evidence="2 3">
    <name type="scientific">Paspalum notatum var. saurae</name>
    <dbReference type="NCBI Taxonomy" id="547442"/>
    <lineage>
        <taxon>Eukaryota</taxon>
        <taxon>Viridiplantae</taxon>
        <taxon>Streptophyta</taxon>
        <taxon>Embryophyta</taxon>
        <taxon>Tracheophyta</taxon>
        <taxon>Spermatophyta</taxon>
        <taxon>Magnoliopsida</taxon>
        <taxon>Liliopsida</taxon>
        <taxon>Poales</taxon>
        <taxon>Poaceae</taxon>
        <taxon>PACMAD clade</taxon>
        <taxon>Panicoideae</taxon>
        <taxon>Andropogonodae</taxon>
        <taxon>Paspaleae</taxon>
        <taxon>Paspalinae</taxon>
        <taxon>Paspalum</taxon>
    </lineage>
</organism>
<proteinExistence type="predicted"/>
<evidence type="ECO:0000313" key="2">
    <source>
        <dbReference type="EMBL" id="WVZ83905.1"/>
    </source>
</evidence>
<keyword evidence="3" id="KW-1185">Reference proteome</keyword>
<feature type="transmembrane region" description="Helical" evidence="1">
    <location>
        <begin position="361"/>
        <end position="379"/>
    </location>
</feature>
<dbReference type="Proteomes" id="UP001341281">
    <property type="component" value="Chromosome 07"/>
</dbReference>
<keyword evidence="1" id="KW-1133">Transmembrane helix</keyword>
<reference evidence="2 3" key="1">
    <citation type="submission" date="2024-02" db="EMBL/GenBank/DDBJ databases">
        <title>High-quality chromosome-scale genome assembly of Pensacola bahiagrass (Paspalum notatum Flugge var. saurae).</title>
        <authorList>
            <person name="Vega J.M."/>
            <person name="Podio M."/>
            <person name="Orjuela J."/>
            <person name="Siena L.A."/>
            <person name="Pessino S.C."/>
            <person name="Combes M.C."/>
            <person name="Mariac C."/>
            <person name="Albertini E."/>
            <person name="Pupilli F."/>
            <person name="Ortiz J.P.A."/>
            <person name="Leblanc O."/>
        </authorList>
    </citation>
    <scope>NUCLEOTIDE SEQUENCE [LARGE SCALE GENOMIC DNA]</scope>
    <source>
        <strain evidence="2">R1</strain>
        <tissue evidence="2">Leaf</tissue>
    </source>
</reference>
<feature type="transmembrane region" description="Helical" evidence="1">
    <location>
        <begin position="475"/>
        <end position="498"/>
    </location>
</feature>
<evidence type="ECO:0000256" key="1">
    <source>
        <dbReference type="SAM" id="Phobius"/>
    </source>
</evidence>
<sequence>MAEMVGAAFFQEAVSRGVSFLLGKHEEKPSQGHNHNMERLKMAVSQLKRCTKPPISDQMCLQVQSMIKRSYVEARELRYKHISSSASLKPGDVRRFEWFAQLVNNTFVRDVESEFSLRHYCPVCWRTSLRQHVTTWLQTGWCCLLAEEAAPTSGVHGRPPWSRDASGSFVQSPLPKDDPLADPFATQALRYRIDFKRNTAYTFVSYWTGFNRNTFYISVAKHLLGGKTHVDFLSWSYGVIVTKMKRMYLTLHGVCTASFVKYCTPTDGIKEQQERCSKYSQQAIGFAIPTFSGYVVSESSSTRDTATVKRAVVAAFFVAITADLLSWRMKPERGRVILVYISFFHLLLMTFLVSISFDESYGYAALFVPLIVTAVVLLQRKLRSGGVRRRSTDDDDEQAVSQDCLDFMFDLSALILNWDSIITIIGGQLPSAGPNNCVAASAAGFLFFSTIVLSLFLLMVATVRAKALTAHVKHLDVLLILLLVSTLFATATASFLYFSDQEMEWEVPT</sequence>
<keyword evidence="1" id="KW-0812">Transmembrane</keyword>
<feature type="transmembrane region" description="Helical" evidence="1">
    <location>
        <begin position="438"/>
        <end position="463"/>
    </location>
</feature>
<feature type="transmembrane region" description="Helical" evidence="1">
    <location>
        <begin position="307"/>
        <end position="325"/>
    </location>
</feature>
<keyword evidence="1" id="KW-0472">Membrane</keyword>
<evidence type="ECO:0000313" key="3">
    <source>
        <dbReference type="Proteomes" id="UP001341281"/>
    </source>
</evidence>
<name>A0AAQ3X497_PASNO</name>
<accession>A0AAQ3X497</accession>
<protein>
    <submittedName>
        <fullName evidence="2">Uncharacterized protein</fullName>
    </submittedName>
</protein>
<gene>
    <name evidence="2" type="ORF">U9M48_031000</name>
</gene>
<dbReference type="AlphaFoldDB" id="A0AAQ3X497"/>